<gene>
    <name evidence="1" type="ORF">EYZ11_005055</name>
</gene>
<dbReference type="EMBL" id="SOSA01000156">
    <property type="protein sequence ID" value="THC95461.1"/>
    <property type="molecule type" value="Genomic_DNA"/>
</dbReference>
<evidence type="ECO:0000313" key="2">
    <source>
        <dbReference type="Proteomes" id="UP000308092"/>
    </source>
</evidence>
<proteinExistence type="predicted"/>
<sequence length="80" mass="9018">MYVRINGSDESALSPFLPFALPMENESEPPHMQQTSEKLVNSIETDGKGDTVATTDSVSDEQWRSMMDVVMAIYEFREAE</sequence>
<dbReference type="VEuPathDB" id="FungiDB:EYZ11_005055"/>
<reference evidence="1 2" key="1">
    <citation type="submission" date="2019-03" db="EMBL/GenBank/DDBJ databases">
        <title>The genome sequence of a newly discovered highly antifungal drug resistant Aspergillus species, Aspergillus tanneri NIH 1004.</title>
        <authorList>
            <person name="Mounaud S."/>
            <person name="Singh I."/>
            <person name="Joardar V."/>
            <person name="Pakala S."/>
            <person name="Pakala S."/>
            <person name="Venepally P."/>
            <person name="Hoover J."/>
            <person name="Nierman W."/>
            <person name="Chung J."/>
            <person name="Losada L."/>
        </authorList>
    </citation>
    <scope>NUCLEOTIDE SEQUENCE [LARGE SCALE GENOMIC DNA]</scope>
    <source>
        <strain evidence="1 2">NIH1004</strain>
    </source>
</reference>
<organism evidence="1 2">
    <name type="scientific">Aspergillus tanneri</name>
    <dbReference type="NCBI Taxonomy" id="1220188"/>
    <lineage>
        <taxon>Eukaryota</taxon>
        <taxon>Fungi</taxon>
        <taxon>Dikarya</taxon>
        <taxon>Ascomycota</taxon>
        <taxon>Pezizomycotina</taxon>
        <taxon>Eurotiomycetes</taxon>
        <taxon>Eurotiomycetidae</taxon>
        <taxon>Eurotiales</taxon>
        <taxon>Aspergillaceae</taxon>
        <taxon>Aspergillus</taxon>
        <taxon>Aspergillus subgen. Circumdati</taxon>
    </lineage>
</organism>
<dbReference type="AlphaFoldDB" id="A0A4S3JPS1"/>
<dbReference type="Proteomes" id="UP000308092">
    <property type="component" value="Unassembled WGS sequence"/>
</dbReference>
<protein>
    <submittedName>
        <fullName evidence="1">Uncharacterized protein</fullName>
    </submittedName>
</protein>
<name>A0A4S3JPS1_9EURO</name>
<accession>A0A4S3JPS1</accession>
<dbReference type="STRING" id="1220188.A0A4S3JPS1"/>
<keyword evidence="2" id="KW-1185">Reference proteome</keyword>
<evidence type="ECO:0000313" key="1">
    <source>
        <dbReference type="EMBL" id="THC95461.1"/>
    </source>
</evidence>
<comment type="caution">
    <text evidence="1">The sequence shown here is derived from an EMBL/GenBank/DDBJ whole genome shotgun (WGS) entry which is preliminary data.</text>
</comment>